<organism evidence="2 3">
    <name type="scientific">Neurospora tetrasperma (strain FGSC 2508 / ATCC MYA-4615 / P0657)</name>
    <dbReference type="NCBI Taxonomy" id="510951"/>
    <lineage>
        <taxon>Eukaryota</taxon>
        <taxon>Fungi</taxon>
        <taxon>Dikarya</taxon>
        <taxon>Ascomycota</taxon>
        <taxon>Pezizomycotina</taxon>
        <taxon>Sordariomycetes</taxon>
        <taxon>Sordariomycetidae</taxon>
        <taxon>Sordariales</taxon>
        <taxon>Sordariaceae</taxon>
        <taxon>Neurospora</taxon>
    </lineage>
</organism>
<dbReference type="AlphaFoldDB" id="F8MLK6"/>
<dbReference type="KEGG" id="nte:NEUTE1DRAFT110536"/>
<dbReference type="GeneID" id="20822520"/>
<dbReference type="HOGENOM" id="CLU_660722_0_0_1"/>
<reference evidence="3" key="1">
    <citation type="journal article" date="2011" name="Genetics">
        <title>Massive changes in genome architecture accompany the transition to self-fertility in the filamentous fungus Neurospora tetrasperma.</title>
        <authorList>
            <person name="Ellison C.E."/>
            <person name="Stajich J.E."/>
            <person name="Jacobson D.J."/>
            <person name="Natvig D.O."/>
            <person name="Lapidus A."/>
            <person name="Foster B."/>
            <person name="Aerts A."/>
            <person name="Riley R."/>
            <person name="Lindquist E.A."/>
            <person name="Grigoriev I.V."/>
            <person name="Taylor J.W."/>
        </authorList>
    </citation>
    <scope>NUCLEOTIDE SEQUENCE [LARGE SCALE GENOMIC DNA]</scope>
    <source>
        <strain evidence="3">FGSC 2508 / P0657</strain>
    </source>
</reference>
<accession>F8MLK6</accession>
<dbReference type="OrthoDB" id="10543452at2759"/>
<dbReference type="VEuPathDB" id="FungiDB:NEUTE1DRAFT_110536"/>
<protein>
    <submittedName>
        <fullName evidence="2">Uncharacterized protein</fullName>
    </submittedName>
</protein>
<sequence length="416" mass="46557">MCTFTRTAFKMCGHTEYRGARCSPPVVQKHNMHELCKKTPIYLQSTKNGICTQCRTKNWEASMAKSSNIPDAKERHGNKGARPDLTVGCKDEVSHHVSTPATQHDNFQADTQKQDKAAKSNIIGIELNGRPRPSCQLTEHFSSPLREFAPRHQEPKIIRNKRKINANSEFKTSEQREALRGPRVLPGLHPTTKKSWNLIAVTKPLREDEEKRVGLHGPRDLPTTQHTIKEDWNLMTVTNPVRRGDGGKLRLRGPNPFPATSPCPTTNPAVNGFGARGRTACAPLVLQEVDKPKNRKVQEAAGEQFLHRLQDAIPPLPMSYKPILTGRHPLHRPLPPIPDENDPKPDTDDQPPPVPPHVVLHRRKAITLHAHDESGSPIERYSPAPDAPVGTYFGRETVHYGWQPARCDTVCSSFTE</sequence>
<feature type="region of interest" description="Disordered" evidence="1">
    <location>
        <begin position="63"/>
        <end position="84"/>
    </location>
</feature>
<evidence type="ECO:0000313" key="2">
    <source>
        <dbReference type="EMBL" id="EGO58425.1"/>
    </source>
</evidence>
<name>F8MLK6_NEUT8</name>
<proteinExistence type="predicted"/>
<dbReference type="RefSeq" id="XP_009851457.1">
    <property type="nucleotide sequence ID" value="XM_009853155.1"/>
</dbReference>
<dbReference type="Proteomes" id="UP000008065">
    <property type="component" value="Unassembled WGS sequence"/>
</dbReference>
<dbReference type="EMBL" id="GL891304">
    <property type="protein sequence ID" value="EGO58425.1"/>
    <property type="molecule type" value="Genomic_DNA"/>
</dbReference>
<gene>
    <name evidence="2" type="ORF">NEUTE1DRAFT_110536</name>
</gene>
<feature type="region of interest" description="Disordered" evidence="1">
    <location>
        <begin position="323"/>
        <end position="357"/>
    </location>
</feature>
<keyword evidence="3" id="KW-1185">Reference proteome</keyword>
<evidence type="ECO:0000313" key="3">
    <source>
        <dbReference type="Proteomes" id="UP000008065"/>
    </source>
</evidence>
<evidence type="ECO:0000256" key="1">
    <source>
        <dbReference type="SAM" id="MobiDB-lite"/>
    </source>
</evidence>